<accession>A0AAV9ZL23</accession>
<proteinExistence type="predicted"/>
<evidence type="ECO:0000313" key="2">
    <source>
        <dbReference type="Proteomes" id="UP001362999"/>
    </source>
</evidence>
<comment type="caution">
    <text evidence="1">The sequence shown here is derived from an EMBL/GenBank/DDBJ whole genome shotgun (WGS) entry which is preliminary data.</text>
</comment>
<organism evidence="1 2">
    <name type="scientific">Favolaschia claudopus</name>
    <dbReference type="NCBI Taxonomy" id="2862362"/>
    <lineage>
        <taxon>Eukaryota</taxon>
        <taxon>Fungi</taxon>
        <taxon>Dikarya</taxon>
        <taxon>Basidiomycota</taxon>
        <taxon>Agaricomycotina</taxon>
        <taxon>Agaricomycetes</taxon>
        <taxon>Agaricomycetidae</taxon>
        <taxon>Agaricales</taxon>
        <taxon>Marasmiineae</taxon>
        <taxon>Mycenaceae</taxon>
        <taxon>Favolaschia</taxon>
    </lineage>
</organism>
<keyword evidence="2" id="KW-1185">Reference proteome</keyword>
<dbReference type="AlphaFoldDB" id="A0AAV9ZL23"/>
<evidence type="ECO:0000313" key="1">
    <source>
        <dbReference type="EMBL" id="KAK6984912.1"/>
    </source>
</evidence>
<name>A0AAV9ZL23_9AGAR</name>
<gene>
    <name evidence="1" type="ORF">R3P38DRAFT_3102198</name>
</gene>
<dbReference type="EMBL" id="JAWWNJ010000133">
    <property type="protein sequence ID" value="KAK6984912.1"/>
    <property type="molecule type" value="Genomic_DNA"/>
</dbReference>
<dbReference type="Proteomes" id="UP001362999">
    <property type="component" value="Unassembled WGS sequence"/>
</dbReference>
<reference evidence="1 2" key="1">
    <citation type="journal article" date="2024" name="J Genomics">
        <title>Draft genome sequencing and assembly of Favolaschia claudopus CIRM-BRFM 2984 isolated from oak limbs.</title>
        <authorList>
            <person name="Navarro D."/>
            <person name="Drula E."/>
            <person name="Chaduli D."/>
            <person name="Cazenave R."/>
            <person name="Ahrendt S."/>
            <person name="Wang J."/>
            <person name="Lipzen A."/>
            <person name="Daum C."/>
            <person name="Barry K."/>
            <person name="Grigoriev I.V."/>
            <person name="Favel A."/>
            <person name="Rosso M.N."/>
            <person name="Martin F."/>
        </authorList>
    </citation>
    <scope>NUCLEOTIDE SEQUENCE [LARGE SCALE GENOMIC DNA]</scope>
    <source>
        <strain evidence="1 2">CIRM-BRFM 2984</strain>
    </source>
</reference>
<protein>
    <submittedName>
        <fullName evidence="1">Uncharacterized protein</fullName>
    </submittedName>
</protein>
<sequence length="661" mass="75076">MMDTSTSESDSDWDASTHEEYESFLDGSRTTMNIFGGSGGRGGRSFVMGGTGGRGDGPKFRMGNVRIEGNVVTHSARKSGPTSNFRRIRLGDVDLQPTTYDYSDCGHDEDQGWQRRIHQARITGKRSEMTVIMYDGKNAKKKWKQDVKTYMGIRHPSVIQLYGMVQWKKMYASVFHDSLIPKADFLRRYQDSPMRYNYASVYLWTEYNKAKDYVNDLCDVGGVFRSPQSFPVFIRSSTGHICIDPGIRRDNVYLEPMPLLPIESHNRCPNGLLELLSPQNPTLLAQALTFEWYHGMLLATNIFDAVHRTVYHSQSNTFVIKFNSMYRIYRNNGPMLEIASLQDVAVEGPYVWTVVRGRFDDYYWHRAGNWDLTERLGGDIDITNTGWTRISFFKMPTITLRFLVKFQSSKLHRRFWLSQVHHIFSSIGGVSDVDNYVMIDFCDFSIRLNPRSPMPSNPFYLFLCPPAHLQISPGVLGWPTCSAYWSLDPLGEQRLSVDETVMLGLPTIEYDAKVEVSSKSEEPYAGLWEFHKWKGFDPDSQAIALHLGYPLYQLCVDTATMQEVVNASREFDKLDRNGFADLFNWDLDDEPDVGPECEVISAVCEEDVNSNADSEEGSHLGKETVARTGAGSVVFKCAIKIQFVLILLLTFLPCTSEAIGL</sequence>